<keyword evidence="1" id="KW-1133">Transmembrane helix</keyword>
<feature type="transmembrane region" description="Helical" evidence="1">
    <location>
        <begin position="20"/>
        <end position="38"/>
    </location>
</feature>
<organism evidence="2 3">
    <name type="scientific">Flavobacterium kayseriense</name>
    <dbReference type="NCBI Taxonomy" id="2764714"/>
    <lineage>
        <taxon>Bacteria</taxon>
        <taxon>Pseudomonadati</taxon>
        <taxon>Bacteroidota</taxon>
        <taxon>Flavobacteriia</taxon>
        <taxon>Flavobacteriales</taxon>
        <taxon>Flavobacteriaceae</taxon>
        <taxon>Flavobacterium</taxon>
    </lineage>
</organism>
<protein>
    <submittedName>
        <fullName evidence="2">Uncharacterized protein</fullName>
    </submittedName>
</protein>
<reference evidence="2 3" key="1">
    <citation type="submission" date="2020-08" db="EMBL/GenBank/DDBJ databases">
        <title>Description of novel Flavobacterium F-380 isolate.</title>
        <authorList>
            <person name="Saticioglu I.B."/>
            <person name="Duman M."/>
            <person name="Altun S."/>
        </authorList>
    </citation>
    <scope>NUCLEOTIDE SEQUENCE [LARGE SCALE GENOMIC DNA]</scope>
    <source>
        <strain evidence="2 3">F-380</strain>
    </source>
</reference>
<proteinExistence type="predicted"/>
<keyword evidence="1" id="KW-0812">Transmembrane</keyword>
<dbReference type="EMBL" id="JACRUJ010000005">
    <property type="protein sequence ID" value="MBC5842431.1"/>
    <property type="molecule type" value="Genomic_DNA"/>
</dbReference>
<keyword evidence="1" id="KW-0472">Membrane</keyword>
<evidence type="ECO:0000313" key="2">
    <source>
        <dbReference type="EMBL" id="MBC5842431.1"/>
    </source>
</evidence>
<gene>
    <name evidence="2" type="ORF">H8R23_13520</name>
</gene>
<evidence type="ECO:0000256" key="1">
    <source>
        <dbReference type="SAM" id="Phobius"/>
    </source>
</evidence>
<feature type="transmembrane region" description="Helical" evidence="1">
    <location>
        <begin position="50"/>
        <end position="69"/>
    </location>
</feature>
<evidence type="ECO:0000313" key="3">
    <source>
        <dbReference type="Proteomes" id="UP000629963"/>
    </source>
</evidence>
<accession>A0ABR7JAA5</accession>
<sequence>MKRFSIFKKSAEFYWSNNRVIYPIIITCTLILVINNGSGTLEKNFLNNTLIGMMLITVLCGIILGVMGIPKTEPLQGKIDGFLTFELNSIEIGYELFEIKNIENIEISNDDYYGKMVTSVKGNFNSPRSNGVANFIKLKLYSGELKMCNYALYHSNDIQKIRDELINYYLNGKIELDNLANALGEKSESEIAELKLEIEKKAQHLTTIPM</sequence>
<dbReference type="RefSeq" id="WP_187010929.1">
    <property type="nucleotide sequence ID" value="NZ_JACRUI010000005.1"/>
</dbReference>
<dbReference type="Proteomes" id="UP000629963">
    <property type="component" value="Unassembled WGS sequence"/>
</dbReference>
<keyword evidence="3" id="KW-1185">Reference proteome</keyword>
<comment type="caution">
    <text evidence="2">The sequence shown here is derived from an EMBL/GenBank/DDBJ whole genome shotgun (WGS) entry which is preliminary data.</text>
</comment>
<name>A0ABR7JAA5_9FLAO</name>